<evidence type="ECO:0000256" key="1">
    <source>
        <dbReference type="ARBA" id="ARBA00004651"/>
    </source>
</evidence>
<evidence type="ECO:0000256" key="8">
    <source>
        <dbReference type="SAM" id="MobiDB-lite"/>
    </source>
</evidence>
<comment type="caution">
    <text evidence="10">The sequence shown here is derived from an EMBL/GenBank/DDBJ whole genome shotgun (WGS) entry which is preliminary data.</text>
</comment>
<keyword evidence="11" id="KW-1185">Reference proteome</keyword>
<organism evidence="10 11">
    <name type="scientific">Ferrovibrio xuzhouensis</name>
    <dbReference type="NCBI Taxonomy" id="1576914"/>
    <lineage>
        <taxon>Bacteria</taxon>
        <taxon>Pseudomonadati</taxon>
        <taxon>Pseudomonadota</taxon>
        <taxon>Alphaproteobacteria</taxon>
        <taxon>Rhodospirillales</taxon>
        <taxon>Rhodospirillaceae</taxon>
        <taxon>Ferrovibrio</taxon>
    </lineage>
</organism>
<evidence type="ECO:0000256" key="2">
    <source>
        <dbReference type="ARBA" id="ARBA00022448"/>
    </source>
</evidence>
<comment type="similarity">
    <text evidence="7">Belongs to the binding-protein-dependent transport system permease family.</text>
</comment>
<evidence type="ECO:0000313" key="11">
    <source>
        <dbReference type="Proteomes" id="UP001595711"/>
    </source>
</evidence>
<evidence type="ECO:0000259" key="9">
    <source>
        <dbReference type="PROSITE" id="PS50928"/>
    </source>
</evidence>
<name>A0ABV7VDW9_9PROT</name>
<dbReference type="Gene3D" id="1.10.3720.10">
    <property type="entry name" value="MetI-like"/>
    <property type="match status" value="1"/>
</dbReference>
<evidence type="ECO:0000256" key="6">
    <source>
        <dbReference type="ARBA" id="ARBA00023136"/>
    </source>
</evidence>
<dbReference type="PANTHER" id="PTHR30151">
    <property type="entry name" value="ALKANE SULFONATE ABC TRANSPORTER-RELATED, MEMBRANE SUBUNIT"/>
    <property type="match status" value="1"/>
</dbReference>
<dbReference type="PANTHER" id="PTHR30151:SF19">
    <property type="entry name" value="ABC TRANSPORTER PERMEASE"/>
    <property type="match status" value="1"/>
</dbReference>
<feature type="region of interest" description="Disordered" evidence="8">
    <location>
        <begin position="1"/>
        <end position="20"/>
    </location>
</feature>
<dbReference type="RefSeq" id="WP_379723709.1">
    <property type="nucleotide sequence ID" value="NZ_JBHRYJ010000001.1"/>
</dbReference>
<gene>
    <name evidence="10" type="ORF">ACFOOQ_07260</name>
</gene>
<feature type="transmembrane region" description="Helical" evidence="7">
    <location>
        <begin position="31"/>
        <end position="49"/>
    </location>
</feature>
<dbReference type="Pfam" id="PF00528">
    <property type="entry name" value="BPD_transp_1"/>
    <property type="match status" value="1"/>
</dbReference>
<proteinExistence type="inferred from homology"/>
<dbReference type="Proteomes" id="UP001595711">
    <property type="component" value="Unassembled WGS sequence"/>
</dbReference>
<dbReference type="CDD" id="cd06261">
    <property type="entry name" value="TM_PBP2"/>
    <property type="match status" value="1"/>
</dbReference>
<dbReference type="InterPro" id="IPR035906">
    <property type="entry name" value="MetI-like_sf"/>
</dbReference>
<evidence type="ECO:0000313" key="10">
    <source>
        <dbReference type="EMBL" id="MFC3675334.1"/>
    </source>
</evidence>
<dbReference type="SUPFAM" id="SSF161098">
    <property type="entry name" value="MetI-like"/>
    <property type="match status" value="1"/>
</dbReference>
<keyword evidence="3" id="KW-1003">Cell membrane</keyword>
<accession>A0ABV7VDW9</accession>
<reference evidence="11" key="1">
    <citation type="journal article" date="2019" name="Int. J. Syst. Evol. Microbiol.">
        <title>The Global Catalogue of Microorganisms (GCM) 10K type strain sequencing project: providing services to taxonomists for standard genome sequencing and annotation.</title>
        <authorList>
            <consortium name="The Broad Institute Genomics Platform"/>
            <consortium name="The Broad Institute Genome Sequencing Center for Infectious Disease"/>
            <person name="Wu L."/>
            <person name="Ma J."/>
        </authorList>
    </citation>
    <scope>NUCLEOTIDE SEQUENCE [LARGE SCALE GENOMIC DNA]</scope>
    <source>
        <strain evidence="11">KCTC 42182</strain>
    </source>
</reference>
<sequence length="287" mass="31267">MVSETSTSAPAATPATPAAKRRRLSNRFDTFMGRTGLQVLSVVLFFLLWELGSWAGWISEFLIGRPSGIWKIFVMMMSDGSLLVDSGYTLYEAMLGFVVGTALGSVMGLAMWYSVFVARVVEPFIVAMNSVPKIALAPVVLLWFGTGLISKVVLVISMTALVALIAAYQAAKDADRDLQSLMLSMGGTKHQIFYQVIVPSSLPAIIATFRINIGFGLVGAVVGEFISSKRGLGHIVYTASSLYDLNTVWVGLFVLMFMGFLLYHGIDALERLLLPWKQDVGRAHVQV</sequence>
<feature type="transmembrane region" description="Helical" evidence="7">
    <location>
        <begin position="124"/>
        <end position="145"/>
    </location>
</feature>
<evidence type="ECO:0000256" key="7">
    <source>
        <dbReference type="RuleBase" id="RU363032"/>
    </source>
</evidence>
<protein>
    <submittedName>
        <fullName evidence="10">ABC transporter permease</fullName>
    </submittedName>
</protein>
<dbReference type="InterPro" id="IPR000515">
    <property type="entry name" value="MetI-like"/>
</dbReference>
<evidence type="ECO:0000256" key="4">
    <source>
        <dbReference type="ARBA" id="ARBA00022692"/>
    </source>
</evidence>
<keyword evidence="4 7" id="KW-0812">Transmembrane</keyword>
<feature type="compositionally biased region" description="Low complexity" evidence="8">
    <location>
        <begin position="1"/>
        <end position="18"/>
    </location>
</feature>
<keyword evidence="2 7" id="KW-0813">Transport</keyword>
<feature type="transmembrane region" description="Helical" evidence="7">
    <location>
        <begin position="152"/>
        <end position="171"/>
    </location>
</feature>
<feature type="transmembrane region" description="Helical" evidence="7">
    <location>
        <begin position="247"/>
        <end position="266"/>
    </location>
</feature>
<evidence type="ECO:0000256" key="5">
    <source>
        <dbReference type="ARBA" id="ARBA00022989"/>
    </source>
</evidence>
<dbReference type="PROSITE" id="PS50928">
    <property type="entry name" value="ABC_TM1"/>
    <property type="match status" value="1"/>
</dbReference>
<keyword evidence="6 7" id="KW-0472">Membrane</keyword>
<comment type="subcellular location">
    <subcellularLocation>
        <location evidence="1 7">Cell membrane</location>
        <topology evidence="1 7">Multi-pass membrane protein</topology>
    </subcellularLocation>
</comment>
<feature type="domain" description="ABC transmembrane type-1" evidence="9">
    <location>
        <begin position="86"/>
        <end position="263"/>
    </location>
</feature>
<dbReference type="EMBL" id="JBHRYJ010000001">
    <property type="protein sequence ID" value="MFC3675334.1"/>
    <property type="molecule type" value="Genomic_DNA"/>
</dbReference>
<keyword evidence="5 7" id="KW-1133">Transmembrane helix</keyword>
<evidence type="ECO:0000256" key="3">
    <source>
        <dbReference type="ARBA" id="ARBA00022475"/>
    </source>
</evidence>
<feature type="transmembrane region" description="Helical" evidence="7">
    <location>
        <begin position="95"/>
        <end position="118"/>
    </location>
</feature>